<keyword evidence="1" id="KW-0732">Signal</keyword>
<keyword evidence="3" id="KW-1185">Reference proteome</keyword>
<accession>A0A402AQ29</accession>
<sequence length="90" mass="9978">MRQARRRLFFLCARRSVRALLAASLLTAQEEELWDVWIAPGTFTSQELDLVRQVLSEAAVPLLSSPQTTEPSFALSWDEGVVLCSGAADQ</sequence>
<name>A0A402AQ29_9CHLR</name>
<dbReference type="AlphaFoldDB" id="A0A402AQ29"/>
<organism evidence="2 3">
    <name type="scientific">Dictyobacter kobayashii</name>
    <dbReference type="NCBI Taxonomy" id="2014872"/>
    <lineage>
        <taxon>Bacteria</taxon>
        <taxon>Bacillati</taxon>
        <taxon>Chloroflexota</taxon>
        <taxon>Ktedonobacteria</taxon>
        <taxon>Ktedonobacterales</taxon>
        <taxon>Dictyobacteraceae</taxon>
        <taxon>Dictyobacter</taxon>
    </lineage>
</organism>
<dbReference type="EMBL" id="BIFS01000001">
    <property type="protein sequence ID" value="GCE21281.1"/>
    <property type="molecule type" value="Genomic_DNA"/>
</dbReference>
<proteinExistence type="predicted"/>
<dbReference type="Proteomes" id="UP000287188">
    <property type="component" value="Unassembled WGS sequence"/>
</dbReference>
<dbReference type="RefSeq" id="WP_126552846.1">
    <property type="nucleotide sequence ID" value="NZ_BIFS01000001.1"/>
</dbReference>
<reference evidence="3" key="1">
    <citation type="submission" date="2018-12" db="EMBL/GenBank/DDBJ databases">
        <title>Tengunoibacter tsumagoiensis gen. nov., sp. nov., Dictyobacter kobayashii sp. nov., D. alpinus sp. nov., and D. joshuensis sp. nov. and description of Dictyobacteraceae fam. nov. within the order Ktedonobacterales isolated from Tengu-no-mugimeshi.</title>
        <authorList>
            <person name="Wang C.M."/>
            <person name="Zheng Y."/>
            <person name="Sakai Y."/>
            <person name="Toyoda A."/>
            <person name="Minakuchi Y."/>
            <person name="Abe K."/>
            <person name="Yokota A."/>
            <person name="Yabe S."/>
        </authorList>
    </citation>
    <scope>NUCLEOTIDE SEQUENCE [LARGE SCALE GENOMIC DNA]</scope>
    <source>
        <strain evidence="3">Uno11</strain>
    </source>
</reference>
<evidence type="ECO:0000313" key="3">
    <source>
        <dbReference type="Proteomes" id="UP000287188"/>
    </source>
</evidence>
<evidence type="ECO:0000256" key="1">
    <source>
        <dbReference type="SAM" id="SignalP"/>
    </source>
</evidence>
<feature type="signal peptide" evidence="1">
    <location>
        <begin position="1"/>
        <end position="22"/>
    </location>
</feature>
<feature type="chain" id="PRO_5019469082" evidence="1">
    <location>
        <begin position="23"/>
        <end position="90"/>
    </location>
</feature>
<evidence type="ECO:0000313" key="2">
    <source>
        <dbReference type="EMBL" id="GCE21281.1"/>
    </source>
</evidence>
<comment type="caution">
    <text evidence="2">The sequence shown here is derived from an EMBL/GenBank/DDBJ whole genome shotgun (WGS) entry which is preliminary data.</text>
</comment>
<gene>
    <name evidence="2" type="ORF">KDK_50810</name>
</gene>
<protein>
    <submittedName>
        <fullName evidence="2">Uncharacterized protein</fullName>
    </submittedName>
</protein>